<dbReference type="EMBL" id="SJPV01000003">
    <property type="protein sequence ID" value="TWU39464.1"/>
    <property type="molecule type" value="Genomic_DNA"/>
</dbReference>
<keyword evidence="2" id="KW-1185">Reference proteome</keyword>
<organism evidence="1 2">
    <name type="scientific">Novipirellula artificiosorum</name>
    <dbReference type="NCBI Taxonomy" id="2528016"/>
    <lineage>
        <taxon>Bacteria</taxon>
        <taxon>Pseudomonadati</taxon>
        <taxon>Planctomycetota</taxon>
        <taxon>Planctomycetia</taxon>
        <taxon>Pirellulales</taxon>
        <taxon>Pirellulaceae</taxon>
        <taxon>Novipirellula</taxon>
    </lineage>
</organism>
<protein>
    <submittedName>
        <fullName evidence="1">Uncharacterized protein</fullName>
    </submittedName>
</protein>
<proteinExistence type="predicted"/>
<accession>A0A5C6DTE7</accession>
<comment type="caution">
    <text evidence="1">The sequence shown here is derived from an EMBL/GenBank/DDBJ whole genome shotgun (WGS) entry which is preliminary data.</text>
</comment>
<name>A0A5C6DTE7_9BACT</name>
<dbReference type="Proteomes" id="UP000319143">
    <property type="component" value="Unassembled WGS sequence"/>
</dbReference>
<evidence type="ECO:0000313" key="2">
    <source>
        <dbReference type="Proteomes" id="UP000319143"/>
    </source>
</evidence>
<sequence>MRFIIVYSSFCDFFPSATSHGIVTCIDDSSVFGDDFR</sequence>
<evidence type="ECO:0000313" key="1">
    <source>
        <dbReference type="EMBL" id="TWU39464.1"/>
    </source>
</evidence>
<reference evidence="1 2" key="1">
    <citation type="submission" date="2019-02" db="EMBL/GenBank/DDBJ databases">
        <title>Deep-cultivation of Planctomycetes and their phenomic and genomic characterization uncovers novel biology.</title>
        <authorList>
            <person name="Wiegand S."/>
            <person name="Jogler M."/>
            <person name="Boedeker C."/>
            <person name="Pinto D."/>
            <person name="Vollmers J."/>
            <person name="Rivas-Marin E."/>
            <person name="Kohn T."/>
            <person name="Peeters S.H."/>
            <person name="Heuer A."/>
            <person name="Rast P."/>
            <person name="Oberbeckmann S."/>
            <person name="Bunk B."/>
            <person name="Jeske O."/>
            <person name="Meyerdierks A."/>
            <person name="Storesund J.E."/>
            <person name="Kallscheuer N."/>
            <person name="Luecker S."/>
            <person name="Lage O.M."/>
            <person name="Pohl T."/>
            <person name="Merkel B.J."/>
            <person name="Hornburger P."/>
            <person name="Mueller R.-W."/>
            <person name="Bruemmer F."/>
            <person name="Labrenz M."/>
            <person name="Spormann A.M."/>
            <person name="Op Den Camp H."/>
            <person name="Overmann J."/>
            <person name="Amann R."/>
            <person name="Jetten M.S.M."/>
            <person name="Mascher T."/>
            <person name="Medema M.H."/>
            <person name="Devos D.P."/>
            <person name="Kaster A.-K."/>
            <person name="Ovreas L."/>
            <person name="Rohde M."/>
            <person name="Galperin M.Y."/>
            <person name="Jogler C."/>
        </authorList>
    </citation>
    <scope>NUCLEOTIDE SEQUENCE [LARGE SCALE GENOMIC DNA]</scope>
    <source>
        <strain evidence="1 2">Poly41</strain>
    </source>
</reference>
<gene>
    <name evidence="1" type="ORF">Poly41_22880</name>
</gene>
<dbReference type="AlphaFoldDB" id="A0A5C6DTE7"/>